<dbReference type="EC" id="2.7.7.41" evidence="6 18"/>
<keyword evidence="15 19" id="KW-0472">Membrane</keyword>
<evidence type="ECO:0000256" key="14">
    <source>
        <dbReference type="ARBA" id="ARBA00023098"/>
    </source>
</evidence>
<comment type="subcellular location">
    <subcellularLocation>
        <location evidence="2">Cell membrane</location>
        <topology evidence="2">Multi-pass membrane protein</topology>
    </subcellularLocation>
</comment>
<evidence type="ECO:0000256" key="17">
    <source>
        <dbReference type="ARBA" id="ARBA00023264"/>
    </source>
</evidence>
<comment type="pathway">
    <text evidence="4">Lipid metabolism.</text>
</comment>
<evidence type="ECO:0000256" key="19">
    <source>
        <dbReference type="SAM" id="Phobius"/>
    </source>
</evidence>
<keyword evidence="16" id="KW-0594">Phospholipid biosynthesis</keyword>
<evidence type="ECO:0000256" key="2">
    <source>
        <dbReference type="ARBA" id="ARBA00004651"/>
    </source>
</evidence>
<evidence type="ECO:0000256" key="6">
    <source>
        <dbReference type="ARBA" id="ARBA00012487"/>
    </source>
</evidence>
<evidence type="ECO:0000256" key="13">
    <source>
        <dbReference type="ARBA" id="ARBA00022989"/>
    </source>
</evidence>
<evidence type="ECO:0000256" key="4">
    <source>
        <dbReference type="ARBA" id="ARBA00005189"/>
    </source>
</evidence>
<dbReference type="PANTHER" id="PTHR46382">
    <property type="entry name" value="PHOSPHATIDATE CYTIDYLYLTRANSFERASE"/>
    <property type="match status" value="1"/>
</dbReference>
<organism evidence="20 21">
    <name type="scientific">Algimonas ampicilliniresistens</name>
    <dbReference type="NCBI Taxonomy" id="1298735"/>
    <lineage>
        <taxon>Bacteria</taxon>
        <taxon>Pseudomonadati</taxon>
        <taxon>Pseudomonadota</taxon>
        <taxon>Alphaproteobacteria</taxon>
        <taxon>Maricaulales</taxon>
        <taxon>Robiginitomaculaceae</taxon>
        <taxon>Algimonas</taxon>
    </lineage>
</organism>
<evidence type="ECO:0000256" key="8">
    <source>
        <dbReference type="ARBA" id="ARBA00022475"/>
    </source>
</evidence>
<feature type="transmembrane region" description="Helical" evidence="19">
    <location>
        <begin position="252"/>
        <end position="270"/>
    </location>
</feature>
<evidence type="ECO:0000256" key="12">
    <source>
        <dbReference type="ARBA" id="ARBA00022695"/>
    </source>
</evidence>
<comment type="similarity">
    <text evidence="5 18">Belongs to the CDS family.</text>
</comment>
<reference evidence="20" key="1">
    <citation type="journal article" date="2014" name="Int. J. Syst. Evol. Microbiol.">
        <title>Complete genome of a new Firmicutes species belonging to the dominant human colonic microbiota ('Ruminococcus bicirculans') reveals two chromosomes and a selective capacity to utilize plant glucans.</title>
        <authorList>
            <consortium name="NISC Comparative Sequencing Program"/>
            <person name="Wegmann U."/>
            <person name="Louis P."/>
            <person name="Goesmann A."/>
            <person name="Henrissat B."/>
            <person name="Duncan S.H."/>
            <person name="Flint H.J."/>
        </authorList>
    </citation>
    <scope>NUCLEOTIDE SEQUENCE</scope>
    <source>
        <strain evidence="20">NBRC 108219</strain>
    </source>
</reference>
<evidence type="ECO:0000256" key="1">
    <source>
        <dbReference type="ARBA" id="ARBA00001698"/>
    </source>
</evidence>
<evidence type="ECO:0000256" key="11">
    <source>
        <dbReference type="ARBA" id="ARBA00022692"/>
    </source>
</evidence>
<protein>
    <recommendedName>
        <fullName evidence="7 18">Phosphatidate cytidylyltransferase</fullName>
        <ecNumber evidence="6 18">2.7.7.41</ecNumber>
    </recommendedName>
</protein>
<feature type="transmembrane region" description="Helical" evidence="19">
    <location>
        <begin position="59"/>
        <end position="78"/>
    </location>
</feature>
<evidence type="ECO:0000256" key="7">
    <source>
        <dbReference type="ARBA" id="ARBA00019373"/>
    </source>
</evidence>
<keyword evidence="10 18" id="KW-0808">Transferase</keyword>
<feature type="transmembrane region" description="Helical" evidence="19">
    <location>
        <begin position="206"/>
        <end position="225"/>
    </location>
</feature>
<dbReference type="PANTHER" id="PTHR46382:SF1">
    <property type="entry name" value="PHOSPHATIDATE CYTIDYLYLTRANSFERASE"/>
    <property type="match status" value="1"/>
</dbReference>
<accession>A0ABQ5V8P4</accession>
<reference evidence="20" key="2">
    <citation type="submission" date="2023-01" db="EMBL/GenBank/DDBJ databases">
        <title>Draft genome sequence of Algimonas ampicilliniresistens strain NBRC 108219.</title>
        <authorList>
            <person name="Sun Q."/>
            <person name="Mori K."/>
        </authorList>
    </citation>
    <scope>NUCLEOTIDE SEQUENCE</scope>
    <source>
        <strain evidence="20">NBRC 108219</strain>
    </source>
</reference>
<gene>
    <name evidence="20" type="primary">cdsA</name>
    <name evidence="20" type="ORF">GCM10007853_13010</name>
</gene>
<keyword evidence="14" id="KW-0443">Lipid metabolism</keyword>
<keyword evidence="11 18" id="KW-0812">Transmembrane</keyword>
<evidence type="ECO:0000313" key="21">
    <source>
        <dbReference type="Proteomes" id="UP001161391"/>
    </source>
</evidence>
<keyword evidence="13 19" id="KW-1133">Transmembrane helix</keyword>
<dbReference type="PROSITE" id="PS01315">
    <property type="entry name" value="CDS"/>
    <property type="match status" value="1"/>
</dbReference>
<dbReference type="GO" id="GO:0016779">
    <property type="term" value="F:nucleotidyltransferase activity"/>
    <property type="evidence" value="ECO:0007669"/>
    <property type="project" value="UniProtKB-KW"/>
</dbReference>
<name>A0ABQ5V8P4_9PROT</name>
<dbReference type="EMBL" id="BSNK01000001">
    <property type="protein sequence ID" value="GLQ23427.1"/>
    <property type="molecule type" value="Genomic_DNA"/>
</dbReference>
<evidence type="ECO:0000256" key="3">
    <source>
        <dbReference type="ARBA" id="ARBA00005119"/>
    </source>
</evidence>
<evidence type="ECO:0000256" key="5">
    <source>
        <dbReference type="ARBA" id="ARBA00010185"/>
    </source>
</evidence>
<evidence type="ECO:0000256" key="15">
    <source>
        <dbReference type="ARBA" id="ARBA00023136"/>
    </source>
</evidence>
<evidence type="ECO:0000256" key="9">
    <source>
        <dbReference type="ARBA" id="ARBA00022516"/>
    </source>
</evidence>
<dbReference type="InterPro" id="IPR000374">
    <property type="entry name" value="PC_trans"/>
</dbReference>
<evidence type="ECO:0000256" key="18">
    <source>
        <dbReference type="RuleBase" id="RU003938"/>
    </source>
</evidence>
<feature type="transmembrane region" description="Helical" evidence="19">
    <location>
        <begin position="110"/>
        <end position="129"/>
    </location>
</feature>
<keyword evidence="17" id="KW-1208">Phospholipid metabolism</keyword>
<feature type="transmembrane region" description="Helical" evidence="19">
    <location>
        <begin position="84"/>
        <end position="101"/>
    </location>
</feature>
<evidence type="ECO:0000313" key="20">
    <source>
        <dbReference type="EMBL" id="GLQ23427.1"/>
    </source>
</evidence>
<proteinExistence type="inferred from homology"/>
<keyword evidence="21" id="KW-1185">Reference proteome</keyword>
<feature type="transmembrane region" description="Helical" evidence="19">
    <location>
        <begin position="20"/>
        <end position="47"/>
    </location>
</feature>
<keyword evidence="9" id="KW-0444">Lipid biosynthesis</keyword>
<dbReference type="Proteomes" id="UP001161391">
    <property type="component" value="Unassembled WGS sequence"/>
</dbReference>
<evidence type="ECO:0000256" key="10">
    <source>
        <dbReference type="ARBA" id="ARBA00022679"/>
    </source>
</evidence>
<evidence type="ECO:0000256" key="16">
    <source>
        <dbReference type="ARBA" id="ARBA00023209"/>
    </source>
</evidence>
<keyword evidence="12 18" id="KW-0548">Nucleotidyltransferase</keyword>
<dbReference type="Pfam" id="PF01148">
    <property type="entry name" value="CTP_transf_1"/>
    <property type="match status" value="1"/>
</dbReference>
<comment type="catalytic activity">
    <reaction evidence="1 18">
        <text>a 1,2-diacyl-sn-glycero-3-phosphate + CTP + H(+) = a CDP-1,2-diacyl-sn-glycerol + diphosphate</text>
        <dbReference type="Rhea" id="RHEA:16229"/>
        <dbReference type="ChEBI" id="CHEBI:15378"/>
        <dbReference type="ChEBI" id="CHEBI:33019"/>
        <dbReference type="ChEBI" id="CHEBI:37563"/>
        <dbReference type="ChEBI" id="CHEBI:58332"/>
        <dbReference type="ChEBI" id="CHEBI:58608"/>
        <dbReference type="EC" id="2.7.7.41"/>
    </reaction>
</comment>
<feature type="transmembrane region" description="Helical" evidence="19">
    <location>
        <begin position="141"/>
        <end position="160"/>
    </location>
</feature>
<keyword evidence="8" id="KW-1003">Cell membrane</keyword>
<comment type="pathway">
    <text evidence="3 18">Phospholipid metabolism; CDP-diacylglycerol biosynthesis; CDP-diacylglycerol from sn-glycerol 3-phosphate: step 3/3.</text>
</comment>
<feature type="transmembrane region" description="Helical" evidence="19">
    <location>
        <begin position="180"/>
        <end position="200"/>
    </location>
</feature>
<comment type="caution">
    <text evidence="20">The sequence shown here is derived from an EMBL/GenBank/DDBJ whole genome shotgun (WGS) entry which is preliminary data.</text>
</comment>
<sequence length="276" mass="29121">MATSSIKPRWSGLGARLMTAIVVVLVCLAPFYIGGYVWAALVAVFSARMMYEWVRMTDPEATTIAFVLAILGLLISLLYAAQGLLFWAIGAMIAVTMFAVAERLRRGNPFWTALGLPYVIVPAVVIILLRGTDIGFDTRGFTQLIFIVLVVIGADVGAYFGGSTIGGPKLAPTLSPNKTWSGAVSGLIAGCILAMIAGLFMGLPVWLSALLALPLVVLSVLGDLAESMVKRKIGVKDTGTLLPGHGGLLDRLDSLMAAVVGGAIIFMLIGDRWPIG</sequence>